<dbReference type="InterPro" id="IPR015422">
    <property type="entry name" value="PyrdxlP-dep_Trfase_small"/>
</dbReference>
<dbReference type="CDD" id="cd00616">
    <property type="entry name" value="AHBA_syn"/>
    <property type="match status" value="1"/>
</dbReference>
<evidence type="ECO:0008006" key="6">
    <source>
        <dbReference type="Google" id="ProtNLM"/>
    </source>
</evidence>
<dbReference type="PATRIC" id="fig|507754.4.peg.1554"/>
<dbReference type="RefSeq" id="WP_054964195.1">
    <property type="nucleotide sequence ID" value="NZ_LJCQ01000218.1"/>
</dbReference>
<comment type="caution">
    <text evidence="4">The sequence shown here is derived from an EMBL/GenBank/DDBJ whole genome shotgun (WGS) entry which is preliminary data.</text>
</comment>
<dbReference type="Pfam" id="PF01041">
    <property type="entry name" value="DegT_DnrJ_EryC1"/>
    <property type="match status" value="1"/>
</dbReference>
<dbReference type="GO" id="GO:0008483">
    <property type="term" value="F:transaminase activity"/>
    <property type="evidence" value="ECO:0007669"/>
    <property type="project" value="TreeGrafter"/>
</dbReference>
<dbReference type="Gene3D" id="3.90.1150.10">
    <property type="entry name" value="Aspartate Aminotransferase, domain 1"/>
    <property type="match status" value="1"/>
</dbReference>
<feature type="non-terminal residue" evidence="4">
    <location>
        <position position="1"/>
    </location>
</feature>
<dbReference type="SUPFAM" id="SSF53383">
    <property type="entry name" value="PLP-dependent transferases"/>
    <property type="match status" value="1"/>
</dbReference>
<evidence type="ECO:0000313" key="5">
    <source>
        <dbReference type="Proteomes" id="UP000050515"/>
    </source>
</evidence>
<dbReference type="PIRSF" id="PIRSF000390">
    <property type="entry name" value="PLP_StrS"/>
    <property type="match status" value="1"/>
</dbReference>
<gene>
    <name evidence="4" type="ORF">SE19_04895</name>
</gene>
<sequence>DKSYYDTMASGYYILGKKVQEFEKDFSNFVGAKYCIGVASGLDALTIALKSLNLERGIEVIVPANTYIATFIAIIRAGYVPVPVDADIKTLQIDANLIPNKITEKTRVIMPVHLYYQTPDMDIINEIAHENNLNVVTDAAQGHGAKYKGKIVGSLAETECFSFYPTKNLGAIGDAGCIVTSNENISYYSKLLRNYGERNNYVSDLIGYNSRLDEIQAGFLDIKLKYLNKWNERRRYIANRYLNEIHNDKITLPEVAEYATPNWYLFPIFSEQREHVKLGLQKKGIASIIHYPVPPYLQPALKYLDYNEKSFPNSYKIANTELSIPIDPYLSEDEITYVIDSINNI</sequence>
<comment type="similarity">
    <text evidence="2 3">Belongs to the DegT/DnrJ/EryC1 family.</text>
</comment>
<dbReference type="Proteomes" id="UP000050515">
    <property type="component" value="Unassembled WGS sequence"/>
</dbReference>
<organism evidence="4 5">
    <name type="scientific">Acidiplasma aeolicum</name>
    <dbReference type="NCBI Taxonomy" id="507754"/>
    <lineage>
        <taxon>Archaea</taxon>
        <taxon>Methanobacteriati</taxon>
        <taxon>Thermoplasmatota</taxon>
        <taxon>Thermoplasmata</taxon>
        <taxon>Thermoplasmatales</taxon>
        <taxon>Ferroplasmaceae</taxon>
        <taxon>Acidiplasma</taxon>
    </lineage>
</organism>
<dbReference type="InterPro" id="IPR015421">
    <property type="entry name" value="PyrdxlP-dep_Trfase_major"/>
</dbReference>
<name>A0A0N8PQA4_9ARCH</name>
<dbReference type="PANTHER" id="PTHR30244:SF36">
    <property type="entry name" value="3-OXO-GLUCOSE-6-PHOSPHATE:GLUTAMATE AMINOTRANSFERASE"/>
    <property type="match status" value="1"/>
</dbReference>
<evidence type="ECO:0000256" key="3">
    <source>
        <dbReference type="RuleBase" id="RU004508"/>
    </source>
</evidence>
<keyword evidence="1 3" id="KW-0663">Pyridoxal phosphate</keyword>
<evidence type="ECO:0000313" key="4">
    <source>
        <dbReference type="EMBL" id="KPV46573.1"/>
    </source>
</evidence>
<dbReference type="Gene3D" id="3.40.640.10">
    <property type="entry name" value="Type I PLP-dependent aspartate aminotransferase-like (Major domain)"/>
    <property type="match status" value="1"/>
</dbReference>
<proteinExistence type="inferred from homology"/>
<evidence type="ECO:0000256" key="1">
    <source>
        <dbReference type="ARBA" id="ARBA00022898"/>
    </source>
</evidence>
<dbReference type="InterPro" id="IPR015424">
    <property type="entry name" value="PyrdxlP-dep_Trfase"/>
</dbReference>
<dbReference type="GO" id="GO:0030170">
    <property type="term" value="F:pyridoxal phosphate binding"/>
    <property type="evidence" value="ECO:0007669"/>
    <property type="project" value="TreeGrafter"/>
</dbReference>
<evidence type="ECO:0000256" key="2">
    <source>
        <dbReference type="ARBA" id="ARBA00037999"/>
    </source>
</evidence>
<dbReference type="AlphaFoldDB" id="A0A0N8PQA4"/>
<dbReference type="InterPro" id="IPR000653">
    <property type="entry name" value="DegT/StrS_aminotransferase"/>
</dbReference>
<accession>A0A0N8PQA4</accession>
<dbReference type="PANTHER" id="PTHR30244">
    <property type="entry name" value="TRANSAMINASE"/>
    <property type="match status" value="1"/>
</dbReference>
<dbReference type="EMBL" id="LJCQ01000218">
    <property type="protein sequence ID" value="KPV46573.1"/>
    <property type="molecule type" value="Genomic_DNA"/>
</dbReference>
<dbReference type="GO" id="GO:0000271">
    <property type="term" value="P:polysaccharide biosynthetic process"/>
    <property type="evidence" value="ECO:0007669"/>
    <property type="project" value="TreeGrafter"/>
</dbReference>
<protein>
    <recommendedName>
        <fullName evidence="6">Aminotransferase</fullName>
    </recommendedName>
</protein>
<reference evidence="4 5" key="1">
    <citation type="submission" date="2015-09" db="EMBL/GenBank/DDBJ databases">
        <title>Draft genome sequence of Acidiplasma aeolicum DSM 18409.</title>
        <authorList>
            <person name="Hemp J."/>
        </authorList>
    </citation>
    <scope>NUCLEOTIDE SEQUENCE [LARGE SCALE GENOMIC DNA]</scope>
    <source>
        <strain evidence="4 5">V</strain>
    </source>
</reference>